<feature type="signal peptide" evidence="1">
    <location>
        <begin position="1"/>
        <end position="30"/>
    </location>
</feature>
<keyword evidence="3" id="KW-1185">Reference proteome</keyword>
<evidence type="ECO:0000313" key="3">
    <source>
        <dbReference type="Proteomes" id="UP000032180"/>
    </source>
</evidence>
<protein>
    <submittedName>
        <fullName evidence="2">Uncharacterized protein</fullName>
    </submittedName>
</protein>
<reference evidence="2" key="3">
    <citation type="submission" date="2015-04" db="UniProtKB">
        <authorList>
            <consortium name="EnsemblPlants"/>
        </authorList>
    </citation>
    <scope>IDENTIFICATION</scope>
</reference>
<evidence type="ECO:0000256" key="1">
    <source>
        <dbReference type="SAM" id="SignalP"/>
    </source>
</evidence>
<dbReference type="Proteomes" id="UP000032180">
    <property type="component" value="Chromosome 1"/>
</dbReference>
<name>A0A0D9V733_9ORYZ</name>
<organism evidence="2 3">
    <name type="scientific">Leersia perrieri</name>
    <dbReference type="NCBI Taxonomy" id="77586"/>
    <lineage>
        <taxon>Eukaryota</taxon>
        <taxon>Viridiplantae</taxon>
        <taxon>Streptophyta</taxon>
        <taxon>Embryophyta</taxon>
        <taxon>Tracheophyta</taxon>
        <taxon>Spermatophyta</taxon>
        <taxon>Magnoliopsida</taxon>
        <taxon>Liliopsida</taxon>
        <taxon>Poales</taxon>
        <taxon>Poaceae</taxon>
        <taxon>BOP clade</taxon>
        <taxon>Oryzoideae</taxon>
        <taxon>Oryzeae</taxon>
        <taxon>Oryzinae</taxon>
        <taxon>Leersia</taxon>
    </lineage>
</organism>
<reference evidence="2 3" key="1">
    <citation type="submission" date="2012-08" db="EMBL/GenBank/DDBJ databases">
        <title>Oryza genome evolution.</title>
        <authorList>
            <person name="Wing R.A."/>
        </authorList>
    </citation>
    <scope>NUCLEOTIDE SEQUENCE</scope>
</reference>
<dbReference type="Gramene" id="LPERR01G30160.1">
    <property type="protein sequence ID" value="LPERR01G30160.1"/>
    <property type="gene ID" value="LPERR01G30160"/>
</dbReference>
<sequence>MTMKQASQRRKASILALLVLSCLLLPLVSSVPLSRSMPLRNNQASVSGLEAPVDKVVAAVAEERNLGEVAARMVIEVNDYPGSGANNRHDPKSPGRA</sequence>
<accession>A0A0D9V733</accession>
<dbReference type="HOGENOM" id="CLU_150288_2_1_1"/>
<reference evidence="3" key="2">
    <citation type="submission" date="2013-12" db="EMBL/GenBank/DDBJ databases">
        <authorList>
            <person name="Yu Y."/>
            <person name="Lee S."/>
            <person name="de Baynast K."/>
            <person name="Wissotski M."/>
            <person name="Liu L."/>
            <person name="Talag J."/>
            <person name="Goicoechea J."/>
            <person name="Angelova A."/>
            <person name="Jetty R."/>
            <person name="Kudrna D."/>
            <person name="Golser W."/>
            <person name="Rivera L."/>
            <person name="Zhang J."/>
            <person name="Wing R."/>
        </authorList>
    </citation>
    <scope>NUCLEOTIDE SEQUENCE</scope>
</reference>
<dbReference type="AlphaFoldDB" id="A0A0D9V733"/>
<dbReference type="PANTHER" id="PTHR33474">
    <property type="entry name" value="TRANSMEMBRANE PROTEIN"/>
    <property type="match status" value="1"/>
</dbReference>
<proteinExistence type="predicted"/>
<dbReference type="EnsemblPlants" id="LPERR01G30160.1">
    <property type="protein sequence ID" value="LPERR01G30160.1"/>
    <property type="gene ID" value="LPERR01G30160"/>
</dbReference>
<dbReference type="PANTHER" id="PTHR33474:SF28">
    <property type="entry name" value="OS01G0815400 PROTEIN"/>
    <property type="match status" value="1"/>
</dbReference>
<dbReference type="eggNOG" id="KOG0800">
    <property type="taxonomic scope" value="Eukaryota"/>
</dbReference>
<feature type="chain" id="PRO_5002347101" evidence="1">
    <location>
        <begin position="31"/>
        <end position="97"/>
    </location>
</feature>
<dbReference type="PROSITE" id="PS51257">
    <property type="entry name" value="PROKAR_LIPOPROTEIN"/>
    <property type="match status" value="1"/>
</dbReference>
<keyword evidence="1" id="KW-0732">Signal</keyword>
<evidence type="ECO:0000313" key="2">
    <source>
        <dbReference type="EnsemblPlants" id="LPERR01G30160.1"/>
    </source>
</evidence>